<keyword evidence="5" id="KW-0560">Oxidoreductase</keyword>
<keyword evidence="6 8" id="KW-0408">Iron</keyword>
<dbReference type="PRINTS" id="PR00463">
    <property type="entry name" value="EP450I"/>
</dbReference>
<evidence type="ECO:0000256" key="1">
    <source>
        <dbReference type="ARBA" id="ARBA00001971"/>
    </source>
</evidence>
<dbReference type="EMBL" id="JAPEVB010000001">
    <property type="protein sequence ID" value="KAJ4396442.1"/>
    <property type="molecule type" value="Genomic_DNA"/>
</dbReference>
<keyword evidence="7" id="KW-0503">Monooxygenase</keyword>
<evidence type="ECO:0000313" key="10">
    <source>
        <dbReference type="Proteomes" id="UP001140453"/>
    </source>
</evidence>
<evidence type="ECO:0000256" key="8">
    <source>
        <dbReference type="PIRSR" id="PIRSR602401-1"/>
    </source>
</evidence>
<dbReference type="InterPro" id="IPR001128">
    <property type="entry name" value="Cyt_P450"/>
</dbReference>
<evidence type="ECO:0000256" key="6">
    <source>
        <dbReference type="ARBA" id="ARBA00023004"/>
    </source>
</evidence>
<dbReference type="InterPro" id="IPR002401">
    <property type="entry name" value="Cyt_P450_E_grp-I"/>
</dbReference>
<evidence type="ECO:0000256" key="3">
    <source>
        <dbReference type="ARBA" id="ARBA00022617"/>
    </source>
</evidence>
<evidence type="ECO:0000256" key="7">
    <source>
        <dbReference type="ARBA" id="ARBA00023033"/>
    </source>
</evidence>
<dbReference type="PRINTS" id="PR00385">
    <property type="entry name" value="P450"/>
</dbReference>
<accession>A0A9W8Z078</accession>
<name>A0A9W8Z078_9PEZI</name>
<dbReference type="OrthoDB" id="1470350at2759"/>
<gene>
    <name evidence="9" type="ORF">N0V93_000661</name>
</gene>
<dbReference type="InterPro" id="IPR036396">
    <property type="entry name" value="Cyt_P450_sf"/>
</dbReference>
<comment type="caution">
    <text evidence="9">The sequence shown here is derived from an EMBL/GenBank/DDBJ whole genome shotgun (WGS) entry which is preliminary data.</text>
</comment>
<keyword evidence="4 8" id="KW-0479">Metal-binding</keyword>
<dbReference type="InterPro" id="IPR047146">
    <property type="entry name" value="Cyt_P450_E_CYP52_fungi"/>
</dbReference>
<evidence type="ECO:0000313" key="9">
    <source>
        <dbReference type="EMBL" id="KAJ4396442.1"/>
    </source>
</evidence>
<dbReference type="GO" id="GO:0016705">
    <property type="term" value="F:oxidoreductase activity, acting on paired donors, with incorporation or reduction of molecular oxygen"/>
    <property type="evidence" value="ECO:0007669"/>
    <property type="project" value="InterPro"/>
</dbReference>
<evidence type="ECO:0000256" key="2">
    <source>
        <dbReference type="ARBA" id="ARBA00010617"/>
    </source>
</evidence>
<dbReference type="Pfam" id="PF00067">
    <property type="entry name" value="p450"/>
    <property type="match status" value="1"/>
</dbReference>
<dbReference type="Proteomes" id="UP001140453">
    <property type="component" value="Unassembled WGS sequence"/>
</dbReference>
<keyword evidence="3 8" id="KW-0349">Heme</keyword>
<protein>
    <recommendedName>
        <fullName evidence="11">Cytochrome P450</fullName>
    </recommendedName>
</protein>
<organism evidence="9 10">
    <name type="scientific">Gnomoniopsis smithogilvyi</name>
    <dbReference type="NCBI Taxonomy" id="1191159"/>
    <lineage>
        <taxon>Eukaryota</taxon>
        <taxon>Fungi</taxon>
        <taxon>Dikarya</taxon>
        <taxon>Ascomycota</taxon>
        <taxon>Pezizomycotina</taxon>
        <taxon>Sordariomycetes</taxon>
        <taxon>Sordariomycetidae</taxon>
        <taxon>Diaporthales</taxon>
        <taxon>Gnomoniaceae</taxon>
        <taxon>Gnomoniopsis</taxon>
    </lineage>
</organism>
<feature type="binding site" description="axial binding residue" evidence="8">
    <location>
        <position position="530"/>
    </location>
    <ligand>
        <name>heme</name>
        <dbReference type="ChEBI" id="CHEBI:30413"/>
    </ligand>
    <ligandPart>
        <name>Fe</name>
        <dbReference type="ChEBI" id="CHEBI:18248"/>
    </ligandPart>
</feature>
<dbReference type="GO" id="GO:0004497">
    <property type="term" value="F:monooxygenase activity"/>
    <property type="evidence" value="ECO:0007669"/>
    <property type="project" value="UniProtKB-KW"/>
</dbReference>
<keyword evidence="10" id="KW-1185">Reference proteome</keyword>
<dbReference type="AlphaFoldDB" id="A0A9W8Z078"/>
<dbReference type="GO" id="GO:0020037">
    <property type="term" value="F:heme binding"/>
    <property type="evidence" value="ECO:0007669"/>
    <property type="project" value="InterPro"/>
</dbReference>
<comment type="cofactor">
    <cofactor evidence="1 8">
        <name>heme</name>
        <dbReference type="ChEBI" id="CHEBI:30413"/>
    </cofactor>
</comment>
<dbReference type="PANTHER" id="PTHR24287:SF1">
    <property type="entry name" value="P450, PUTATIVE (EUROFUNG)-RELATED"/>
    <property type="match status" value="1"/>
</dbReference>
<dbReference type="SUPFAM" id="SSF48264">
    <property type="entry name" value="Cytochrome P450"/>
    <property type="match status" value="1"/>
</dbReference>
<sequence length="586" mass="65656">MSILSLHAISIERTILPCSSMSNTSSGALNNAPTSALGLWQVQLLPSKTTTCAILFLLTFLHYLHRFIRIILKKYRFEAFARAHACLPVPHAANPFPMPWSLNRKYEVYKASVRGDLFEGHFSRVYRRYGKTHAIISSFTHSQKGINTIEPANIQTVLATRFDDYKRPEFRSLAAQPMLLPGLFTTDGPVWAHWRGMVRPQFTRRRFDTNLADSERHMQLVFKALGKTGSDGWTEDVDMLDHLYRFTMDTATQFLFGRSAETQKAALVRAGKLPASAQRPSALDGFDERFITAGGYVGHRIKLSNMYWVYDGFTFRKACRDLYSMVDAYVTEVRANGKARMATNIDAGIKEKTPNNVLEEMEAQGASQRDMVEQVMHLLVAGMDTSAAALGWVMAMLAAQPDTYARLRQEVLTVFGREKEPRAADHFTLEALKSCSYLQWCLNETLRLFPAGPINVREAVRDTVLPVGGGPDGKGPVAVAKGARVQLGTYLAHRRKDLWGEDADDFRPARWEGRRRGWEFTPFSGGPQICVGQGYSMAQLSFAVARLAMHYDKIEPSEGSDNEKRCWMTVLTPGAGVKVRLHVAAA</sequence>
<proteinExistence type="inferred from homology"/>
<reference evidence="9" key="1">
    <citation type="submission" date="2022-10" db="EMBL/GenBank/DDBJ databases">
        <title>Tapping the CABI collections for fungal endophytes: first genome assemblies for Collariella, Neodidymelliopsis, Ascochyta clinopodiicola, Didymella pomorum, Didymosphaeria variabile, Neocosmospora piperis and Neocucurbitaria cava.</title>
        <authorList>
            <person name="Hill R."/>
        </authorList>
    </citation>
    <scope>NUCLEOTIDE SEQUENCE</scope>
    <source>
        <strain evidence="9">IMI 355082</strain>
    </source>
</reference>
<dbReference type="GO" id="GO:0005506">
    <property type="term" value="F:iron ion binding"/>
    <property type="evidence" value="ECO:0007669"/>
    <property type="project" value="InterPro"/>
</dbReference>
<dbReference type="Gene3D" id="1.10.630.10">
    <property type="entry name" value="Cytochrome P450"/>
    <property type="match status" value="1"/>
</dbReference>
<dbReference type="PANTHER" id="PTHR24287">
    <property type="entry name" value="P450, PUTATIVE (EUROFUNG)-RELATED"/>
    <property type="match status" value="1"/>
</dbReference>
<comment type="similarity">
    <text evidence="2">Belongs to the cytochrome P450 family.</text>
</comment>
<evidence type="ECO:0000256" key="4">
    <source>
        <dbReference type="ARBA" id="ARBA00022723"/>
    </source>
</evidence>
<evidence type="ECO:0000256" key="5">
    <source>
        <dbReference type="ARBA" id="ARBA00023002"/>
    </source>
</evidence>
<evidence type="ECO:0008006" key="11">
    <source>
        <dbReference type="Google" id="ProtNLM"/>
    </source>
</evidence>